<dbReference type="InterPro" id="IPR015500">
    <property type="entry name" value="Peptidase_S8_subtilisin-rel"/>
</dbReference>
<feature type="domain" description="Peptidase S8/S53" evidence="7">
    <location>
        <begin position="144"/>
        <end position="450"/>
    </location>
</feature>
<dbReference type="AlphaFoldDB" id="A0A1C7ELD3"/>
<dbReference type="InterPro" id="IPR022398">
    <property type="entry name" value="Peptidase_S8_His-AS"/>
</dbReference>
<dbReference type="RefSeq" id="WP_065527119.1">
    <property type="nucleotide sequence ID" value="NZ_CP016543.2"/>
</dbReference>
<feature type="active site" description="Charge relay system" evidence="5 6">
    <location>
        <position position="407"/>
    </location>
</feature>
<dbReference type="STRING" id="414778.BCM40_12665"/>
<gene>
    <name evidence="8" type="ORF">BCM40_12665</name>
</gene>
<sequence>MKRLLIVISTFCLALGLAFNPFSLNQTSANAEGVIIDQKLQNLLQNRLTPIEVIITFKNSDSNLQVLESLGISNAQLFQSLPMAGASVTPAQVTKLAESADILSIYYNAPLQYENEASTSVTGVDQVREDPEFRAANGGMPITGKNIGVVINDSGVDGTHKDHQLGKNLVQNVMANINLNSTVGLVPVAYLENIPNTDSTSGHGTHVTGIVGGTGAMSGGKYEGVAPGANLIGYGSGAGIAIMDTIGGFDYALTHQTEYNIRVITNSWGDTSDSNTDFDPNHPINIATKKLYDRGITTVFSAGNAGPGASTISGNYKKAPWVVTVAAGDSSKNLADFSSRGVKDKGGTVVIDGETFTWADRPTITAPGVDIVSTRVFTPLSALSADKDATGISPAHLPYYTTFSGTSMAAPHAAGIIALMLEVDPTLSPAEIKELMQQTATTMPGYETWEVGAGYVNAYAAIQAIKAENLAPATLVPSKKKSKN</sequence>
<dbReference type="GO" id="GO:0004252">
    <property type="term" value="F:serine-type endopeptidase activity"/>
    <property type="evidence" value="ECO:0007669"/>
    <property type="project" value="UniProtKB-UniRule"/>
</dbReference>
<dbReference type="PRINTS" id="PR00723">
    <property type="entry name" value="SUBTILISIN"/>
</dbReference>
<dbReference type="InterPro" id="IPR023828">
    <property type="entry name" value="Peptidase_S8_Ser-AS"/>
</dbReference>
<dbReference type="KEGG" id="pdg:BCM40_12665"/>
<keyword evidence="4 6" id="KW-0720">Serine protease</keyword>
<proteinExistence type="inferred from homology"/>
<evidence type="ECO:0000313" key="8">
    <source>
        <dbReference type="EMBL" id="ANU24152.1"/>
    </source>
</evidence>
<keyword evidence="9" id="KW-1185">Reference proteome</keyword>
<dbReference type="InterPro" id="IPR050131">
    <property type="entry name" value="Peptidase_S8_subtilisin-like"/>
</dbReference>
<comment type="similarity">
    <text evidence="1 6">Belongs to the peptidase S8 family.</text>
</comment>
<dbReference type="PANTHER" id="PTHR43806:SF65">
    <property type="entry name" value="SERINE PROTEASE APRX"/>
    <property type="match status" value="1"/>
</dbReference>
<evidence type="ECO:0000256" key="5">
    <source>
        <dbReference type="PIRSR" id="PIRSR615500-1"/>
    </source>
</evidence>
<dbReference type="Pfam" id="PF00082">
    <property type="entry name" value="Peptidase_S8"/>
    <property type="match status" value="1"/>
</dbReference>
<keyword evidence="2 6" id="KW-0645">Protease</keyword>
<evidence type="ECO:0000259" key="7">
    <source>
        <dbReference type="Pfam" id="PF00082"/>
    </source>
</evidence>
<evidence type="ECO:0000313" key="9">
    <source>
        <dbReference type="Proteomes" id="UP000092495"/>
    </source>
</evidence>
<dbReference type="EMBL" id="CP016543">
    <property type="protein sequence ID" value="ANU24152.1"/>
    <property type="molecule type" value="Genomic_DNA"/>
</dbReference>
<evidence type="ECO:0000256" key="2">
    <source>
        <dbReference type="ARBA" id="ARBA00022670"/>
    </source>
</evidence>
<dbReference type="PROSITE" id="PS00138">
    <property type="entry name" value="SUBTILASE_SER"/>
    <property type="match status" value="1"/>
</dbReference>
<reference evidence="8" key="1">
    <citation type="submission" date="2016-10" db="EMBL/GenBank/DDBJ databases">
        <authorList>
            <person name="See-Too W.S."/>
        </authorList>
    </citation>
    <scope>NUCLEOTIDE SEQUENCE</scope>
    <source>
        <strain evidence="8">DSM 22276</strain>
    </source>
</reference>
<dbReference type="PANTHER" id="PTHR43806">
    <property type="entry name" value="PEPTIDASE S8"/>
    <property type="match status" value="1"/>
</dbReference>
<feature type="active site" description="Charge relay system" evidence="5 6">
    <location>
        <position position="153"/>
    </location>
</feature>
<dbReference type="OrthoDB" id="9798386at2"/>
<keyword evidence="3 6" id="KW-0378">Hydrolase</keyword>
<dbReference type="PROSITE" id="PS00137">
    <property type="entry name" value="SUBTILASE_HIS"/>
    <property type="match status" value="1"/>
</dbReference>
<dbReference type="PROSITE" id="PS51892">
    <property type="entry name" value="SUBTILASE"/>
    <property type="match status" value="1"/>
</dbReference>
<accession>A0A1C7ELD3</accession>
<dbReference type="GO" id="GO:0006508">
    <property type="term" value="P:proteolysis"/>
    <property type="evidence" value="ECO:0007669"/>
    <property type="project" value="UniProtKB-KW"/>
</dbReference>
<dbReference type="Gene3D" id="3.40.50.200">
    <property type="entry name" value="Peptidase S8/S53 domain"/>
    <property type="match status" value="1"/>
</dbReference>
<evidence type="ECO:0000256" key="1">
    <source>
        <dbReference type="ARBA" id="ARBA00011073"/>
    </source>
</evidence>
<name>A0A1C7ELD3_9BACL</name>
<organism evidence="8 9">
    <name type="scientific">Planococcus donghaensis</name>
    <dbReference type="NCBI Taxonomy" id="414778"/>
    <lineage>
        <taxon>Bacteria</taxon>
        <taxon>Bacillati</taxon>
        <taxon>Bacillota</taxon>
        <taxon>Bacilli</taxon>
        <taxon>Bacillales</taxon>
        <taxon>Caryophanaceae</taxon>
        <taxon>Planococcus</taxon>
    </lineage>
</organism>
<protein>
    <submittedName>
        <fullName evidence="8">Peptidase S8</fullName>
    </submittedName>
</protein>
<evidence type="ECO:0000256" key="4">
    <source>
        <dbReference type="ARBA" id="ARBA00022825"/>
    </source>
</evidence>
<dbReference type="InterPro" id="IPR036852">
    <property type="entry name" value="Peptidase_S8/S53_dom_sf"/>
</dbReference>
<evidence type="ECO:0000256" key="3">
    <source>
        <dbReference type="ARBA" id="ARBA00022801"/>
    </source>
</evidence>
<feature type="active site" description="Charge relay system" evidence="5 6">
    <location>
        <position position="203"/>
    </location>
</feature>
<dbReference type="InterPro" id="IPR000209">
    <property type="entry name" value="Peptidase_S8/S53_dom"/>
</dbReference>
<dbReference type="SUPFAM" id="SSF52743">
    <property type="entry name" value="Subtilisin-like"/>
    <property type="match status" value="1"/>
</dbReference>
<evidence type="ECO:0000256" key="6">
    <source>
        <dbReference type="PROSITE-ProRule" id="PRU01240"/>
    </source>
</evidence>
<dbReference type="Proteomes" id="UP000092495">
    <property type="component" value="Chromosome"/>
</dbReference>